<feature type="non-terminal residue" evidence="1">
    <location>
        <position position="1"/>
    </location>
</feature>
<sequence>RNKPICEGFDKGKFEKSRQLSPTFGATAFWSAAV</sequence>
<accession>A0A1B6NQE8</accession>
<protein>
    <submittedName>
        <fullName evidence="1">Uncharacterized protein</fullName>
    </submittedName>
</protein>
<organism evidence="1">
    <name type="scientific">marine sediment metagenome</name>
    <dbReference type="NCBI Taxonomy" id="412755"/>
    <lineage>
        <taxon>unclassified sequences</taxon>
        <taxon>metagenomes</taxon>
        <taxon>ecological metagenomes</taxon>
    </lineage>
</organism>
<dbReference type="EMBL" id="AYSL01001642">
    <property type="protein sequence ID" value="KTF05664.1"/>
    <property type="molecule type" value="Genomic_DNA"/>
</dbReference>
<evidence type="ECO:0000313" key="1">
    <source>
        <dbReference type="EMBL" id="KTF05664.1"/>
    </source>
</evidence>
<dbReference type="AlphaFoldDB" id="A0A1B6NQE8"/>
<name>A0A1B6NQE8_9ZZZZ</name>
<proteinExistence type="predicted"/>
<gene>
    <name evidence="1" type="ORF">MGSAQ_002839</name>
</gene>
<comment type="caution">
    <text evidence="1">The sequence shown here is derived from an EMBL/GenBank/DDBJ whole genome shotgun (WGS) entry which is preliminary data.</text>
</comment>
<reference evidence="1" key="1">
    <citation type="submission" date="2013-11" db="EMBL/GenBank/DDBJ databases">
        <title>Microbial diversity, functional groups and degradation webs in Northern and Southern Mediterranean and Red Sea marine crude oil polluted sites.</title>
        <authorList>
            <person name="Daffonchio D."/>
            <person name="Mapelli F."/>
            <person name="Ferrer M."/>
            <person name="Richter M."/>
            <person name="Cherif A."/>
            <person name="Malkawi H.I."/>
            <person name="Yakimov M.M."/>
            <person name="Abdel-Fattah Y.R."/>
            <person name="Blaghen M."/>
            <person name="Golyshin P.N."/>
            <person name="Kalogerakis N."/>
            <person name="Boon N."/>
            <person name="Magagnini M."/>
            <person name="Fava F."/>
        </authorList>
    </citation>
    <scope>NUCLEOTIDE SEQUENCE</scope>
</reference>